<dbReference type="Proteomes" id="UP000017836">
    <property type="component" value="Unassembled WGS sequence"/>
</dbReference>
<organism evidence="1 2">
    <name type="scientific">Amborella trichopoda</name>
    <dbReference type="NCBI Taxonomy" id="13333"/>
    <lineage>
        <taxon>Eukaryota</taxon>
        <taxon>Viridiplantae</taxon>
        <taxon>Streptophyta</taxon>
        <taxon>Embryophyta</taxon>
        <taxon>Tracheophyta</taxon>
        <taxon>Spermatophyta</taxon>
        <taxon>Magnoliopsida</taxon>
        <taxon>Amborellales</taxon>
        <taxon>Amborellaceae</taxon>
        <taxon>Amborella</taxon>
    </lineage>
</organism>
<accession>W1PP15</accession>
<dbReference type="Gramene" id="ERN08920">
    <property type="protein sequence ID" value="ERN08920"/>
    <property type="gene ID" value="AMTR_s00015p00240680"/>
</dbReference>
<sequence length="116" mass="13066">MSQEDYSSILNHSPNQYPFSVNLVSTIPLLLKWDYGHQEVKPGEADPQRLYYEAFKRKHSDVTSTVLGPQLHTPIGSTFKTRTGSRGLASKPMLLTPFLIMSGPEPFNSPDKTWSK</sequence>
<keyword evidence="2" id="KW-1185">Reference proteome</keyword>
<name>W1PP15_AMBTC</name>
<dbReference type="HOGENOM" id="CLU_2100139_0_0_1"/>
<reference evidence="2" key="1">
    <citation type="journal article" date="2013" name="Science">
        <title>The Amborella genome and the evolution of flowering plants.</title>
        <authorList>
            <consortium name="Amborella Genome Project"/>
        </authorList>
    </citation>
    <scope>NUCLEOTIDE SEQUENCE [LARGE SCALE GENOMIC DNA]</scope>
</reference>
<evidence type="ECO:0000313" key="1">
    <source>
        <dbReference type="EMBL" id="ERN08920.1"/>
    </source>
</evidence>
<gene>
    <name evidence="1" type="ORF">AMTR_s00015p00240680</name>
</gene>
<proteinExistence type="predicted"/>
<evidence type="ECO:0000313" key="2">
    <source>
        <dbReference type="Proteomes" id="UP000017836"/>
    </source>
</evidence>
<protein>
    <submittedName>
        <fullName evidence="1">Uncharacterized protein</fullName>
    </submittedName>
</protein>
<dbReference type="AlphaFoldDB" id="W1PP15"/>
<dbReference type="EMBL" id="KI393208">
    <property type="protein sequence ID" value="ERN08920.1"/>
    <property type="molecule type" value="Genomic_DNA"/>
</dbReference>